<evidence type="ECO:0000313" key="2">
    <source>
        <dbReference type="EMBL" id="NAW50947.1"/>
    </source>
</evidence>
<dbReference type="RefSeq" id="WP_166519239.1">
    <property type="nucleotide sequence ID" value="NZ_JAAABJ010000483.1"/>
</dbReference>
<keyword evidence="1" id="KW-1133">Transmembrane helix</keyword>
<accession>A0A845PWW8</accession>
<dbReference type="AlphaFoldDB" id="A0A845PWW8"/>
<dbReference type="Proteomes" id="UP000553459">
    <property type="component" value="Unassembled WGS sequence"/>
</dbReference>
<keyword evidence="1" id="KW-0812">Transmembrane</keyword>
<feature type="transmembrane region" description="Helical" evidence="1">
    <location>
        <begin position="66"/>
        <end position="84"/>
    </location>
</feature>
<organism evidence="2 3">
    <name type="scientific">Elizabethkingia argenteiflava</name>
    <dbReference type="NCBI Taxonomy" id="2681556"/>
    <lineage>
        <taxon>Bacteria</taxon>
        <taxon>Pseudomonadati</taxon>
        <taxon>Bacteroidota</taxon>
        <taxon>Flavobacteriia</taxon>
        <taxon>Flavobacteriales</taxon>
        <taxon>Weeksellaceae</taxon>
        <taxon>Elizabethkingia</taxon>
    </lineage>
</organism>
<keyword evidence="3" id="KW-1185">Reference proteome</keyword>
<feature type="transmembrane region" description="Helical" evidence="1">
    <location>
        <begin position="90"/>
        <end position="109"/>
    </location>
</feature>
<dbReference type="GO" id="GO:0008233">
    <property type="term" value="F:peptidase activity"/>
    <property type="evidence" value="ECO:0007669"/>
    <property type="project" value="UniProtKB-KW"/>
</dbReference>
<protein>
    <submittedName>
        <fullName evidence="2">Serine protease</fullName>
    </submittedName>
</protein>
<feature type="transmembrane region" description="Helical" evidence="1">
    <location>
        <begin position="14"/>
        <end position="39"/>
    </location>
</feature>
<proteinExistence type="predicted"/>
<keyword evidence="2" id="KW-0645">Protease</keyword>
<gene>
    <name evidence="2" type="ORF">GNY06_06025</name>
</gene>
<sequence length="190" mass="21474">MFEFLNGLPPLEKAFWYVALVSSIIFLIQSVMTFIGGIASEGLDIHFNGDLDHTEVPFQFFSFRNLINFLLGFGWTGVVFYPLIENKYLLTLLATCIGVLFICIFFIIIRQLLKLSENNTFNIEDLLKLSGRVYISIPANMRGQGKVQISVKGAYHELEAMTESPEAMEVGTTVVVKKIKNKILIVEKLN</sequence>
<evidence type="ECO:0000256" key="1">
    <source>
        <dbReference type="SAM" id="Phobius"/>
    </source>
</evidence>
<name>A0A845PWW8_9FLAO</name>
<dbReference type="GO" id="GO:0006508">
    <property type="term" value="P:proteolysis"/>
    <property type="evidence" value="ECO:0007669"/>
    <property type="project" value="UniProtKB-KW"/>
</dbReference>
<comment type="caution">
    <text evidence="2">The sequence shown here is derived from an EMBL/GenBank/DDBJ whole genome shotgun (WGS) entry which is preliminary data.</text>
</comment>
<dbReference type="EMBL" id="JAAABJ010000483">
    <property type="protein sequence ID" value="NAW50947.1"/>
    <property type="molecule type" value="Genomic_DNA"/>
</dbReference>
<keyword evidence="1" id="KW-0472">Membrane</keyword>
<dbReference type="InterPro" id="IPR012340">
    <property type="entry name" value="NA-bd_OB-fold"/>
</dbReference>
<evidence type="ECO:0000313" key="3">
    <source>
        <dbReference type="Proteomes" id="UP000553459"/>
    </source>
</evidence>
<keyword evidence="2" id="KW-0378">Hydrolase</keyword>
<reference evidence="2 3" key="1">
    <citation type="submission" date="2019-11" db="EMBL/GenBank/DDBJ databases">
        <title>Characterization of Elizabethkingia argenteiflava sp. nov., isolated from inner surface of Soybean Pods.</title>
        <authorList>
            <person name="Mo S."/>
        </authorList>
    </citation>
    <scope>NUCLEOTIDE SEQUENCE [LARGE SCALE GENOMIC DNA]</scope>
    <source>
        <strain evidence="2 3">YB22</strain>
    </source>
</reference>
<dbReference type="Gene3D" id="2.40.50.140">
    <property type="entry name" value="Nucleic acid-binding proteins"/>
    <property type="match status" value="1"/>
</dbReference>